<dbReference type="EMBL" id="ML986639">
    <property type="protein sequence ID" value="KAF2262518.1"/>
    <property type="molecule type" value="Genomic_DNA"/>
</dbReference>
<dbReference type="AlphaFoldDB" id="A0A9P4K7P4"/>
<evidence type="ECO:0000313" key="3">
    <source>
        <dbReference type="Proteomes" id="UP000800093"/>
    </source>
</evidence>
<keyword evidence="1" id="KW-0812">Transmembrane</keyword>
<evidence type="ECO:0000313" key="2">
    <source>
        <dbReference type="EMBL" id="KAF2262518.1"/>
    </source>
</evidence>
<gene>
    <name evidence="2" type="ORF">CC78DRAFT_582460</name>
</gene>
<sequence>MRYHHHTTAARHLHRTYKKGSQVLFFLFPHGFHWLWPIHPASIAAAPRWNWIAQARIAAHSDLDGGFAFSFRQCLKMRLEVFSISILDSGAAKAWRRTWFWSSFLDATLLSAFFVIPYFFCQIGLFSCRGMQVHCCMLPICGRLIGQLLPLCGPNPNFAHLYTDARASRIGSRSSPKFKIAPSTRREDPAALPMTVESDMAKFQERPVGTIKHFATPLECGTIARTINIHSDLHKQGYLTTRLHLRSLGSFRSWMFLDCLAVLCLALCLSNLFPNKLSREDCFTHVGVDTIDALALPSGSRLISSQSVEYLANLDGEHHTSVPHVFC</sequence>
<comment type="caution">
    <text evidence="2">The sequence shown here is derived from an EMBL/GenBank/DDBJ whole genome shotgun (WGS) entry which is preliminary data.</text>
</comment>
<proteinExistence type="predicted"/>
<reference evidence="3" key="1">
    <citation type="journal article" date="2020" name="Stud. Mycol.">
        <title>101 Dothideomycetes genomes: A test case for predicting lifestyles and emergence of pathogens.</title>
        <authorList>
            <person name="Haridas S."/>
            <person name="Albert R."/>
            <person name="Binder M."/>
            <person name="Bloem J."/>
            <person name="LaButti K."/>
            <person name="Salamov A."/>
            <person name="Andreopoulos B."/>
            <person name="Baker S."/>
            <person name="Barry K."/>
            <person name="Bills G."/>
            <person name="Bluhm B."/>
            <person name="Cannon C."/>
            <person name="Castanera R."/>
            <person name="Culley D."/>
            <person name="Daum C."/>
            <person name="Ezra D."/>
            <person name="Gonzalez J."/>
            <person name="Henrissat B."/>
            <person name="Kuo A."/>
            <person name="Liang C."/>
            <person name="Lipzen A."/>
            <person name="Lutzoni F."/>
            <person name="Magnuson J."/>
            <person name="Mondo S."/>
            <person name="Nolan M."/>
            <person name="Ohm R."/>
            <person name="Pangilinan J."/>
            <person name="Park H.-J."/>
            <person name="Ramirez L."/>
            <person name="Alfaro M."/>
            <person name="Sun H."/>
            <person name="Tritt A."/>
            <person name="Yoshinaga Y."/>
            <person name="Zwiers L.-H."/>
            <person name="Turgeon B."/>
            <person name="Goodwin S."/>
            <person name="Spatafora J."/>
            <person name="Crous P."/>
            <person name="Grigoriev I."/>
        </authorList>
    </citation>
    <scope>NUCLEOTIDE SEQUENCE [LARGE SCALE GENOMIC DNA]</scope>
    <source>
        <strain evidence="3">CBS 304.66</strain>
    </source>
</reference>
<keyword evidence="3" id="KW-1185">Reference proteome</keyword>
<keyword evidence="1" id="KW-1133">Transmembrane helix</keyword>
<feature type="transmembrane region" description="Helical" evidence="1">
    <location>
        <begin position="99"/>
        <end position="121"/>
    </location>
</feature>
<protein>
    <submittedName>
        <fullName evidence="2">Uncharacterized protein</fullName>
    </submittedName>
</protein>
<keyword evidence="1" id="KW-0472">Membrane</keyword>
<organism evidence="2 3">
    <name type="scientific">Lojkania enalia</name>
    <dbReference type="NCBI Taxonomy" id="147567"/>
    <lineage>
        <taxon>Eukaryota</taxon>
        <taxon>Fungi</taxon>
        <taxon>Dikarya</taxon>
        <taxon>Ascomycota</taxon>
        <taxon>Pezizomycotina</taxon>
        <taxon>Dothideomycetes</taxon>
        <taxon>Pleosporomycetidae</taxon>
        <taxon>Pleosporales</taxon>
        <taxon>Pleosporales incertae sedis</taxon>
        <taxon>Lojkania</taxon>
    </lineage>
</organism>
<dbReference type="Proteomes" id="UP000800093">
    <property type="component" value="Unassembled WGS sequence"/>
</dbReference>
<name>A0A9P4K7P4_9PLEO</name>
<evidence type="ECO:0000256" key="1">
    <source>
        <dbReference type="SAM" id="Phobius"/>
    </source>
</evidence>
<accession>A0A9P4K7P4</accession>